<feature type="region of interest" description="Disordered" evidence="1">
    <location>
        <begin position="121"/>
        <end position="323"/>
    </location>
</feature>
<feature type="compositionally biased region" description="Basic and acidic residues" evidence="1">
    <location>
        <begin position="179"/>
        <end position="203"/>
    </location>
</feature>
<accession>A0A3E2GRV8</accession>
<feature type="non-terminal residue" evidence="2">
    <location>
        <position position="419"/>
    </location>
</feature>
<dbReference type="Proteomes" id="UP000258309">
    <property type="component" value="Unassembled WGS sequence"/>
</dbReference>
<gene>
    <name evidence="2" type="ORF">B7463_g12442</name>
</gene>
<evidence type="ECO:0000313" key="3">
    <source>
        <dbReference type="Proteomes" id="UP000258309"/>
    </source>
</evidence>
<keyword evidence="3" id="KW-1185">Reference proteome</keyword>
<dbReference type="OMA" id="ETDNHNT"/>
<sequence length="419" mass="48258">MAQDESLTDEYVAGLLVKDAKESSIKYSAMGLEGFASSKPPPNKLKPNTRFLRSIIQETDNHNTALLAKEAADSRARLASLSGKAPSDRRTPRVRDGDIRKRQMGDITAILAGGVNKRRKVDISKPRNVGSRSENISSEDEGSTRKEDKERRRTQMSEDDEERSSRSRHRSSRKHRRSVSNDRRRHDDRERLSRSRSPKERRGKESRHRHRSPRRRSQSREREYSQSPLHGHKSTHLRSNSRDRSTREKSHRLHHRHRSPDERKAPGKETQKASNEPSRLEEDSDPLDDIIGPKPPPIPKVNKKGRGIASLDSGIDSRFSSNYDPTVDVQLDLDEEDDWDQALEALRDRQKWKQQGADRLRSAGFTEDEIRKWEKGGEKNEEDVQWTRRGEAREWDRGKILDNDGQVVLQADFGRLKGT</sequence>
<protein>
    <submittedName>
        <fullName evidence="2">Uncharacterized protein</fullName>
    </submittedName>
</protein>
<feature type="region of interest" description="Disordered" evidence="1">
    <location>
        <begin position="73"/>
        <end position="102"/>
    </location>
</feature>
<dbReference type="AlphaFoldDB" id="A0A3E2GRV8"/>
<feature type="compositionally biased region" description="Basic residues" evidence="1">
    <location>
        <begin position="204"/>
        <end position="217"/>
    </location>
</feature>
<evidence type="ECO:0000256" key="1">
    <source>
        <dbReference type="SAM" id="MobiDB-lite"/>
    </source>
</evidence>
<dbReference type="OrthoDB" id="2431475at2759"/>
<proteinExistence type="predicted"/>
<name>A0A3E2GRV8_SCYLI</name>
<feature type="compositionally biased region" description="Basic residues" evidence="1">
    <location>
        <begin position="166"/>
        <end position="178"/>
    </location>
</feature>
<comment type="caution">
    <text evidence="2">The sequence shown here is derived from an EMBL/GenBank/DDBJ whole genome shotgun (WGS) entry which is preliminary data.</text>
</comment>
<feature type="non-terminal residue" evidence="2">
    <location>
        <position position="1"/>
    </location>
</feature>
<feature type="compositionally biased region" description="Basic and acidic residues" evidence="1">
    <location>
        <begin position="86"/>
        <end position="102"/>
    </location>
</feature>
<dbReference type="PANTHER" id="PTHR40132:SF1">
    <property type="entry name" value="PRE-MRNA-SPLICING FACTOR 38B"/>
    <property type="match status" value="1"/>
</dbReference>
<reference evidence="2 3" key="1">
    <citation type="submission" date="2018-05" db="EMBL/GenBank/DDBJ databases">
        <title>Draft genome sequence of Scytalidium lignicola DSM 105466, a ubiquitous saprotrophic fungus.</title>
        <authorList>
            <person name="Buettner E."/>
            <person name="Gebauer A.M."/>
            <person name="Hofrichter M."/>
            <person name="Liers C."/>
            <person name="Kellner H."/>
        </authorList>
    </citation>
    <scope>NUCLEOTIDE SEQUENCE [LARGE SCALE GENOMIC DNA]</scope>
    <source>
        <strain evidence="2 3">DSM 105466</strain>
    </source>
</reference>
<organism evidence="2 3">
    <name type="scientific">Scytalidium lignicola</name>
    <name type="common">Hyphomycete</name>
    <dbReference type="NCBI Taxonomy" id="5539"/>
    <lineage>
        <taxon>Eukaryota</taxon>
        <taxon>Fungi</taxon>
        <taxon>Dikarya</taxon>
        <taxon>Ascomycota</taxon>
        <taxon>Pezizomycotina</taxon>
        <taxon>Leotiomycetes</taxon>
        <taxon>Leotiomycetes incertae sedis</taxon>
        <taxon>Scytalidium</taxon>
    </lineage>
</organism>
<evidence type="ECO:0000313" key="2">
    <source>
        <dbReference type="EMBL" id="RFU23895.1"/>
    </source>
</evidence>
<feature type="compositionally biased region" description="Basic and acidic residues" evidence="1">
    <location>
        <begin position="142"/>
        <end position="156"/>
    </location>
</feature>
<dbReference type="EMBL" id="NCSJ02000569">
    <property type="protein sequence ID" value="RFU23895.1"/>
    <property type="molecule type" value="Genomic_DNA"/>
</dbReference>
<dbReference type="STRING" id="5539.A0A3E2GRV8"/>
<dbReference type="PANTHER" id="PTHR40132">
    <property type="entry name" value="PRE-MRNA-SPLICING FACTOR 38B"/>
    <property type="match status" value="1"/>
</dbReference>
<feature type="compositionally biased region" description="Basic residues" evidence="1">
    <location>
        <begin position="249"/>
        <end position="258"/>
    </location>
</feature>
<feature type="compositionally biased region" description="Basic and acidic residues" evidence="1">
    <location>
        <begin position="259"/>
        <end position="271"/>
    </location>
</feature>